<dbReference type="AlphaFoldDB" id="A0AAW7YW09"/>
<dbReference type="EMBL" id="JAUOQO010000305">
    <property type="protein sequence ID" value="MDO6575172.1"/>
    <property type="molecule type" value="Genomic_DNA"/>
</dbReference>
<organism evidence="1 2">
    <name type="scientific">Staphylococcus pasteuri_A</name>
    <dbReference type="NCBI Taxonomy" id="3062664"/>
    <lineage>
        <taxon>Bacteria</taxon>
        <taxon>Bacillati</taxon>
        <taxon>Bacillota</taxon>
        <taxon>Bacilli</taxon>
        <taxon>Bacillales</taxon>
        <taxon>Staphylococcaceae</taxon>
        <taxon>Staphylococcus</taxon>
    </lineage>
</organism>
<proteinExistence type="predicted"/>
<evidence type="ECO:0000313" key="2">
    <source>
        <dbReference type="Proteomes" id="UP001170310"/>
    </source>
</evidence>
<accession>A0AAW7YW09</accession>
<reference evidence="1" key="1">
    <citation type="submission" date="2023-07" db="EMBL/GenBank/DDBJ databases">
        <title>Genome content predicts the carbon catabolic preferences of heterotrophic bacteria.</title>
        <authorList>
            <person name="Gralka M."/>
        </authorList>
    </citation>
    <scope>NUCLEOTIDE SEQUENCE</scope>
    <source>
        <strain evidence="1">E2R20</strain>
    </source>
</reference>
<gene>
    <name evidence="1" type="ORF">Q4528_13735</name>
</gene>
<dbReference type="Proteomes" id="UP001170310">
    <property type="component" value="Unassembled WGS sequence"/>
</dbReference>
<feature type="non-terminal residue" evidence="1">
    <location>
        <position position="92"/>
    </location>
</feature>
<sequence length="92" mass="10465">DYVVPSSFLGVHSQQVLKTLYLSFDSVPPRQKVIAMLVEILFIFDKFAQTDFDDASLIKYTSFLFAKECECPKCDYRFNQALLVSSLINSLG</sequence>
<comment type="caution">
    <text evidence="1">The sequence shown here is derived from an EMBL/GenBank/DDBJ whole genome shotgun (WGS) entry which is preliminary data.</text>
</comment>
<evidence type="ECO:0000313" key="1">
    <source>
        <dbReference type="EMBL" id="MDO6575172.1"/>
    </source>
</evidence>
<keyword evidence="2" id="KW-1185">Reference proteome</keyword>
<dbReference type="RefSeq" id="WP_303522128.1">
    <property type="nucleotide sequence ID" value="NZ_JAUOQO010000305.1"/>
</dbReference>
<protein>
    <submittedName>
        <fullName evidence="1">Uncharacterized protein</fullName>
    </submittedName>
</protein>
<feature type="non-terminal residue" evidence="1">
    <location>
        <position position="1"/>
    </location>
</feature>
<name>A0AAW7YW09_9STAP</name>